<organism evidence="1 2">
    <name type="scientific">Molorchus minor</name>
    <dbReference type="NCBI Taxonomy" id="1323400"/>
    <lineage>
        <taxon>Eukaryota</taxon>
        <taxon>Metazoa</taxon>
        <taxon>Ecdysozoa</taxon>
        <taxon>Arthropoda</taxon>
        <taxon>Hexapoda</taxon>
        <taxon>Insecta</taxon>
        <taxon>Pterygota</taxon>
        <taxon>Neoptera</taxon>
        <taxon>Endopterygota</taxon>
        <taxon>Coleoptera</taxon>
        <taxon>Polyphaga</taxon>
        <taxon>Cucujiformia</taxon>
        <taxon>Chrysomeloidea</taxon>
        <taxon>Cerambycidae</taxon>
        <taxon>Lamiinae</taxon>
        <taxon>Monochamini</taxon>
        <taxon>Molorchus</taxon>
    </lineage>
</organism>
<proteinExistence type="predicted"/>
<comment type="caution">
    <text evidence="1">The sequence shown here is derived from an EMBL/GenBank/DDBJ whole genome shotgun (WGS) entry which is preliminary data.</text>
</comment>
<evidence type="ECO:0000313" key="2">
    <source>
        <dbReference type="Proteomes" id="UP001162164"/>
    </source>
</evidence>
<accession>A0ABQ9IV69</accession>
<reference evidence="1" key="1">
    <citation type="journal article" date="2023" name="Insect Mol. Biol.">
        <title>Genome sequencing provides insights into the evolution of gene families encoding plant cell wall-degrading enzymes in longhorned beetles.</title>
        <authorList>
            <person name="Shin N.R."/>
            <person name="Okamura Y."/>
            <person name="Kirsch R."/>
            <person name="Pauchet Y."/>
        </authorList>
    </citation>
    <scope>NUCLEOTIDE SEQUENCE</scope>
    <source>
        <strain evidence="1">MMC_N1</strain>
    </source>
</reference>
<name>A0ABQ9IV69_9CUCU</name>
<keyword evidence="2" id="KW-1185">Reference proteome</keyword>
<protein>
    <submittedName>
        <fullName evidence="1">Uncharacterized protein</fullName>
    </submittedName>
</protein>
<dbReference type="Proteomes" id="UP001162164">
    <property type="component" value="Unassembled WGS sequence"/>
</dbReference>
<sequence length="124" mass="14419">MNCCIKPGTYTYCTLFPTTQTIPILTITYCVPQLVLTIEISELVRATRIPNSGQGVYNNIYTKWLPDDFAVIHTHYDSLNILIVIHFVDGMCYKKFTPVIRDVTFIYYFSDILYSRGCQEYHIE</sequence>
<dbReference type="EMBL" id="JAPWTJ010002320">
    <property type="protein sequence ID" value="KAJ8966629.1"/>
    <property type="molecule type" value="Genomic_DNA"/>
</dbReference>
<evidence type="ECO:0000313" key="1">
    <source>
        <dbReference type="EMBL" id="KAJ8966629.1"/>
    </source>
</evidence>
<gene>
    <name evidence="1" type="ORF">NQ317_004002</name>
</gene>